<comment type="similarity">
    <text evidence="5">Belongs to the G-protein coupled receptor 1 family.</text>
</comment>
<gene>
    <name evidence="8" type="ORF">PENTCL1PPCAC_10879</name>
</gene>
<dbReference type="PROSITE" id="PS00237">
    <property type="entry name" value="G_PROTEIN_RECEP_F1_1"/>
    <property type="match status" value="1"/>
</dbReference>
<evidence type="ECO:0000256" key="5">
    <source>
        <dbReference type="RuleBase" id="RU000688"/>
    </source>
</evidence>
<dbReference type="InterPro" id="IPR017452">
    <property type="entry name" value="GPCR_Rhodpsn_7TM"/>
</dbReference>
<dbReference type="Gene3D" id="1.20.1070.10">
    <property type="entry name" value="Rhodopsin 7-helix transmembrane proteins"/>
    <property type="match status" value="1"/>
</dbReference>
<evidence type="ECO:0000313" key="9">
    <source>
        <dbReference type="Proteomes" id="UP001432027"/>
    </source>
</evidence>
<dbReference type="PROSITE" id="PS50262">
    <property type="entry name" value="G_PROTEIN_RECEP_F1_2"/>
    <property type="match status" value="1"/>
</dbReference>
<name>A0AAV5T802_9BILA</name>
<comment type="subcellular location">
    <subcellularLocation>
        <location evidence="1">Membrane</location>
    </subcellularLocation>
</comment>
<protein>
    <recommendedName>
        <fullName evidence="7">G-protein coupled receptors family 1 profile domain-containing protein</fullName>
    </recommendedName>
</protein>
<dbReference type="Proteomes" id="UP001432027">
    <property type="component" value="Unassembled WGS sequence"/>
</dbReference>
<dbReference type="PRINTS" id="PR00237">
    <property type="entry name" value="GPCRRHODOPSN"/>
</dbReference>
<evidence type="ECO:0000256" key="2">
    <source>
        <dbReference type="ARBA" id="ARBA00022692"/>
    </source>
</evidence>
<reference evidence="8" key="1">
    <citation type="submission" date="2023-10" db="EMBL/GenBank/DDBJ databases">
        <title>Genome assembly of Pristionchus species.</title>
        <authorList>
            <person name="Yoshida K."/>
            <person name="Sommer R.J."/>
        </authorList>
    </citation>
    <scope>NUCLEOTIDE SEQUENCE</scope>
    <source>
        <strain evidence="8">RS0144</strain>
    </source>
</reference>
<evidence type="ECO:0000259" key="7">
    <source>
        <dbReference type="PROSITE" id="PS50262"/>
    </source>
</evidence>
<dbReference type="GO" id="GO:0004930">
    <property type="term" value="F:G protein-coupled receptor activity"/>
    <property type="evidence" value="ECO:0007669"/>
    <property type="project" value="UniProtKB-KW"/>
</dbReference>
<feature type="domain" description="G-protein coupled receptors family 1 profile" evidence="7">
    <location>
        <begin position="5"/>
        <end position="261"/>
    </location>
</feature>
<dbReference type="GO" id="GO:0016020">
    <property type="term" value="C:membrane"/>
    <property type="evidence" value="ECO:0007669"/>
    <property type="project" value="UniProtKB-SubCell"/>
</dbReference>
<keyword evidence="5" id="KW-0297">G-protein coupled receptor</keyword>
<dbReference type="SUPFAM" id="SSF81321">
    <property type="entry name" value="Family A G protein-coupled receptor-like"/>
    <property type="match status" value="1"/>
</dbReference>
<feature type="transmembrane region" description="Helical" evidence="6">
    <location>
        <begin position="223"/>
        <end position="251"/>
    </location>
</feature>
<feature type="non-terminal residue" evidence="8">
    <location>
        <position position="1"/>
    </location>
</feature>
<evidence type="ECO:0000256" key="1">
    <source>
        <dbReference type="ARBA" id="ARBA00004370"/>
    </source>
</evidence>
<feature type="transmembrane region" description="Helical" evidence="6">
    <location>
        <begin position="108"/>
        <end position="127"/>
    </location>
</feature>
<evidence type="ECO:0000256" key="4">
    <source>
        <dbReference type="ARBA" id="ARBA00023136"/>
    </source>
</evidence>
<keyword evidence="2 5" id="KW-0812">Transmembrane</keyword>
<evidence type="ECO:0000313" key="8">
    <source>
        <dbReference type="EMBL" id="GMS88704.1"/>
    </source>
</evidence>
<organism evidence="8 9">
    <name type="scientific">Pristionchus entomophagus</name>
    <dbReference type="NCBI Taxonomy" id="358040"/>
    <lineage>
        <taxon>Eukaryota</taxon>
        <taxon>Metazoa</taxon>
        <taxon>Ecdysozoa</taxon>
        <taxon>Nematoda</taxon>
        <taxon>Chromadorea</taxon>
        <taxon>Rhabditida</taxon>
        <taxon>Rhabditina</taxon>
        <taxon>Diplogasteromorpha</taxon>
        <taxon>Diplogasteroidea</taxon>
        <taxon>Neodiplogasteridae</taxon>
        <taxon>Pristionchus</taxon>
    </lineage>
</organism>
<keyword evidence="5" id="KW-0807">Transducer</keyword>
<feature type="transmembrane region" description="Helical" evidence="6">
    <location>
        <begin position="175"/>
        <end position="197"/>
    </location>
</feature>
<proteinExistence type="inferred from homology"/>
<keyword evidence="3 6" id="KW-1133">Transmembrane helix</keyword>
<dbReference type="Pfam" id="PF00001">
    <property type="entry name" value="7tm_1"/>
    <property type="match status" value="1"/>
</dbReference>
<dbReference type="AlphaFoldDB" id="A0AAV5T802"/>
<evidence type="ECO:0000256" key="3">
    <source>
        <dbReference type="ARBA" id="ARBA00022989"/>
    </source>
</evidence>
<keyword evidence="4 6" id="KW-0472">Membrane</keyword>
<comment type="caution">
    <text evidence="8">The sequence shown here is derived from an EMBL/GenBank/DDBJ whole genome shotgun (WGS) entry which is preliminary data.</text>
</comment>
<feature type="transmembrane region" description="Helical" evidence="6">
    <location>
        <begin position="59"/>
        <end position="87"/>
    </location>
</feature>
<keyword evidence="5" id="KW-0675">Receptor</keyword>
<accession>A0AAV5T802</accession>
<dbReference type="InterPro" id="IPR000276">
    <property type="entry name" value="GPCR_Rhodpsn"/>
</dbReference>
<evidence type="ECO:0000256" key="6">
    <source>
        <dbReference type="SAM" id="Phobius"/>
    </source>
</evidence>
<keyword evidence="9" id="KW-1185">Reference proteome</keyword>
<sequence length="261" mass="29656">SGVVGNALNMFVLRDTKRRRAYFLFNGIALSDILFFVVLMPSWLASYEIFAQDLIFRQILFTVKVTCFGIANWLSAINIWVVCVISLERYSAVHDPMKHKRMCGLANRHILFAILIVTFICTSYIHYNTHCKIKEICSGTQLAQVCVDVRANWNSWRGMNTTPEWMRQLIGVMRYVHAGMAIAAPLILVCVFNGLLIHHAKRIGFSFDGSGTQTNLQRAENRITYIAIVIISVFLITNLPSAVILVFHTVYPFSYPDDSPK</sequence>
<dbReference type="PANTHER" id="PTHR46895">
    <property type="entry name" value="PROTEIN CBG20548-RELATED"/>
    <property type="match status" value="1"/>
</dbReference>
<feature type="transmembrane region" description="Helical" evidence="6">
    <location>
        <begin position="21"/>
        <end position="39"/>
    </location>
</feature>
<dbReference type="EMBL" id="BTSX01000003">
    <property type="protein sequence ID" value="GMS88704.1"/>
    <property type="molecule type" value="Genomic_DNA"/>
</dbReference>
<dbReference type="PANTHER" id="PTHR46895:SF4">
    <property type="entry name" value="G-PROTEIN COUPLED RECEPTORS FAMILY 1 PROFILE DOMAIN-CONTAINING PROTEIN"/>
    <property type="match status" value="1"/>
</dbReference>